<keyword evidence="2" id="KW-1185">Reference proteome</keyword>
<name>A0A1R3J3U8_9ROSI</name>
<sequence>MAFWKRSSECVQEGNPNFVSMELCELEYFNGREKTWSLSSIVKGSGRLYGGDVFGRCGEDSVVVLWDKDQGEYAEPMRAMSWRIRSGNSLQLNLRIGLGKLLVSSAALLMSWDYFGDCLRLLTVRNEIGRGTRKLARDGMDQFVKHRRCEFKEERSI</sequence>
<dbReference type="Proteomes" id="UP000187203">
    <property type="component" value="Unassembled WGS sequence"/>
</dbReference>
<accession>A0A1R3J3U8</accession>
<protein>
    <submittedName>
        <fullName evidence="1">Uncharacterized protein</fullName>
    </submittedName>
</protein>
<dbReference type="AlphaFoldDB" id="A0A1R3J3U8"/>
<comment type="caution">
    <text evidence="1">The sequence shown here is derived from an EMBL/GenBank/DDBJ whole genome shotgun (WGS) entry which is preliminary data.</text>
</comment>
<evidence type="ECO:0000313" key="2">
    <source>
        <dbReference type="Proteomes" id="UP000187203"/>
    </source>
</evidence>
<reference evidence="2" key="1">
    <citation type="submission" date="2013-09" db="EMBL/GenBank/DDBJ databases">
        <title>Corchorus olitorius genome sequencing.</title>
        <authorList>
            <person name="Alam M."/>
            <person name="Haque M.S."/>
            <person name="Islam M.S."/>
            <person name="Emdad E.M."/>
            <person name="Islam M.M."/>
            <person name="Ahmed B."/>
            <person name="Halim A."/>
            <person name="Hossen Q.M.M."/>
            <person name="Hossain M.Z."/>
            <person name="Ahmed R."/>
            <person name="Khan M.M."/>
            <person name="Islam R."/>
            <person name="Rashid M.M."/>
            <person name="Khan S.A."/>
            <person name="Rahman M.S."/>
            <person name="Alam M."/>
            <person name="Yahiya A.S."/>
            <person name="Khan M.S."/>
            <person name="Azam M.S."/>
            <person name="Haque T."/>
            <person name="Lashkar M.Z.H."/>
            <person name="Akhand A.I."/>
            <person name="Morshed G."/>
            <person name="Roy S."/>
            <person name="Uddin K.S."/>
            <person name="Rabeya T."/>
            <person name="Hossain A.S."/>
            <person name="Chowdhury A."/>
            <person name="Snigdha A.R."/>
            <person name="Mortoza M.S."/>
            <person name="Matin S.A."/>
            <person name="Hoque S.M.E."/>
            <person name="Islam M.K."/>
            <person name="Roy D.K."/>
            <person name="Haider R."/>
            <person name="Moosa M.M."/>
            <person name="Elias S.M."/>
            <person name="Hasan A.M."/>
            <person name="Jahan S."/>
            <person name="Shafiuddin M."/>
            <person name="Mahmood N."/>
            <person name="Shommy N.S."/>
        </authorList>
    </citation>
    <scope>NUCLEOTIDE SEQUENCE [LARGE SCALE GENOMIC DNA]</scope>
    <source>
        <strain evidence="2">cv. O-4</strain>
    </source>
</reference>
<evidence type="ECO:0000313" key="1">
    <source>
        <dbReference type="EMBL" id="OMO89511.1"/>
    </source>
</evidence>
<proteinExistence type="predicted"/>
<gene>
    <name evidence="1" type="ORF">COLO4_19729</name>
</gene>
<organism evidence="1 2">
    <name type="scientific">Corchorus olitorius</name>
    <dbReference type="NCBI Taxonomy" id="93759"/>
    <lineage>
        <taxon>Eukaryota</taxon>
        <taxon>Viridiplantae</taxon>
        <taxon>Streptophyta</taxon>
        <taxon>Embryophyta</taxon>
        <taxon>Tracheophyta</taxon>
        <taxon>Spermatophyta</taxon>
        <taxon>Magnoliopsida</taxon>
        <taxon>eudicotyledons</taxon>
        <taxon>Gunneridae</taxon>
        <taxon>Pentapetalae</taxon>
        <taxon>rosids</taxon>
        <taxon>malvids</taxon>
        <taxon>Malvales</taxon>
        <taxon>Malvaceae</taxon>
        <taxon>Grewioideae</taxon>
        <taxon>Apeibeae</taxon>
        <taxon>Corchorus</taxon>
    </lineage>
</organism>
<dbReference type="EMBL" id="AWUE01016744">
    <property type="protein sequence ID" value="OMO89511.1"/>
    <property type="molecule type" value="Genomic_DNA"/>
</dbReference>